<evidence type="ECO:0000313" key="4">
    <source>
        <dbReference type="Proteomes" id="UP000242501"/>
    </source>
</evidence>
<accession>A0A1G6KKK9</accession>
<dbReference type="Gene3D" id="2.150.10.10">
    <property type="entry name" value="Serralysin-like metalloprotease, C-terminal"/>
    <property type="match status" value="1"/>
</dbReference>
<dbReference type="AlphaFoldDB" id="A0A1G6KKK9"/>
<dbReference type="Gene3D" id="6.10.250.2040">
    <property type="match status" value="1"/>
</dbReference>
<feature type="non-terminal residue" evidence="3">
    <location>
        <position position="505"/>
    </location>
</feature>
<dbReference type="Proteomes" id="UP000242501">
    <property type="component" value="Unassembled WGS sequence"/>
</dbReference>
<feature type="domain" description="Trimeric autotransporter adhesin YadA-like stalk" evidence="2">
    <location>
        <begin position="326"/>
        <end position="363"/>
    </location>
</feature>
<dbReference type="GO" id="GO:0019867">
    <property type="term" value="C:outer membrane"/>
    <property type="evidence" value="ECO:0007669"/>
    <property type="project" value="InterPro"/>
</dbReference>
<dbReference type="InterPro" id="IPR008635">
    <property type="entry name" value="Coiled_stalk_dom"/>
</dbReference>
<dbReference type="EMBL" id="FMYL01000025">
    <property type="protein sequence ID" value="SDC31494.1"/>
    <property type="molecule type" value="Genomic_DNA"/>
</dbReference>
<dbReference type="STRING" id="1219383.SAMN05421733_1251"/>
<protein>
    <submittedName>
        <fullName evidence="3">Head domain of trimeric autotransporter adhesin</fullName>
    </submittedName>
</protein>
<proteinExistence type="predicted"/>
<organism evidence="3 4">
    <name type="scientific">Acinetobacter boissieri</name>
    <dbReference type="NCBI Taxonomy" id="1219383"/>
    <lineage>
        <taxon>Bacteria</taxon>
        <taxon>Pseudomonadati</taxon>
        <taxon>Pseudomonadota</taxon>
        <taxon>Gammaproteobacteria</taxon>
        <taxon>Moraxellales</taxon>
        <taxon>Moraxellaceae</taxon>
        <taxon>Acinetobacter</taxon>
    </lineage>
</organism>
<name>A0A1G6KKK9_9GAMM</name>
<evidence type="ECO:0000259" key="2">
    <source>
        <dbReference type="Pfam" id="PF05662"/>
    </source>
</evidence>
<dbReference type="SUPFAM" id="SSF101967">
    <property type="entry name" value="Adhesin YadA, collagen-binding domain"/>
    <property type="match status" value="1"/>
</dbReference>
<feature type="region of interest" description="Disordered" evidence="1">
    <location>
        <begin position="109"/>
        <end position="212"/>
    </location>
</feature>
<keyword evidence="4" id="KW-1185">Reference proteome</keyword>
<sequence>MGDAISALDQGFTVTSNGANGKAIKAGDTLEIGTADGEKNLTVSKDGNSIKYGLNRNLDLDSVKAGNTTLNNAGVAVDDGTGNVSKLTTAGTTVADSAGNNASYGAKEASLKDSAGNTNTSTATGNTVADSAGNSTATTAAGTNVADKNGNSNSLTATGNTLADKDGNNTVTTASGTNVTDKDGNSNNLTATGNTLKDNAGNNTTSTASGVTVADGSGNSTAVTATGVSVSGGPSLTKTGLDLAGGTLTNLKGGDITAGSTDAVTGGQVAEVQSQLQKQLGSVGDSAVQYAKNSDGTINYASIVAGNGNTTATIENGKVTSGGTTISNLANGVNASDAVNKGQLDTLSTSLSSSLTSVVAGNGQTFNLTDQIVNRNIDSSNENSSFKTYDKMGQTMTDEATLAQTVKKMNMDGIKYSHTNGDTTRVNGLTNDSSAGGVYSTAIGINAIINENARNAVALGVNTSAGTDAANSVVIGNNSSVSGTSSVAIGDGATASGTQSISIGT</sequence>
<evidence type="ECO:0000256" key="1">
    <source>
        <dbReference type="SAM" id="MobiDB-lite"/>
    </source>
</evidence>
<dbReference type="Gene3D" id="6.20.50.100">
    <property type="match status" value="1"/>
</dbReference>
<reference evidence="4" key="1">
    <citation type="submission" date="2016-09" db="EMBL/GenBank/DDBJ databases">
        <authorList>
            <person name="Varghese N."/>
            <person name="Submissions S."/>
        </authorList>
    </citation>
    <scope>NUCLEOTIDE SEQUENCE [LARGE SCALE GENOMIC DNA]</scope>
    <source>
        <strain evidence="4">ANC 4422</strain>
    </source>
</reference>
<feature type="domain" description="Trimeric autotransporter adhesin YadA-like stalk" evidence="2">
    <location>
        <begin position="248"/>
        <end position="288"/>
    </location>
</feature>
<dbReference type="InterPro" id="IPR011049">
    <property type="entry name" value="Serralysin-like_metalloprot_C"/>
</dbReference>
<feature type="compositionally biased region" description="Polar residues" evidence="1">
    <location>
        <begin position="149"/>
        <end position="161"/>
    </location>
</feature>
<evidence type="ECO:0000313" key="3">
    <source>
        <dbReference type="EMBL" id="SDC31494.1"/>
    </source>
</evidence>
<feature type="compositionally biased region" description="Low complexity" evidence="1">
    <location>
        <begin position="114"/>
        <end position="147"/>
    </location>
</feature>
<feature type="compositionally biased region" description="Polar residues" evidence="1">
    <location>
        <begin position="168"/>
        <end position="210"/>
    </location>
</feature>
<gene>
    <name evidence="3" type="ORF">SAMN05421733_1251</name>
</gene>
<dbReference type="Pfam" id="PF05662">
    <property type="entry name" value="YadA_stalk"/>
    <property type="match status" value="2"/>
</dbReference>